<comment type="catalytic activity">
    <reaction evidence="1 5">
        <text>L-glutamyl-[protein] + S-adenosyl-L-methionine = [protein]-L-glutamate 5-O-methyl ester + S-adenosyl-L-homocysteine</text>
        <dbReference type="Rhea" id="RHEA:24452"/>
        <dbReference type="Rhea" id="RHEA-COMP:10208"/>
        <dbReference type="Rhea" id="RHEA-COMP:10311"/>
        <dbReference type="ChEBI" id="CHEBI:29973"/>
        <dbReference type="ChEBI" id="CHEBI:57856"/>
        <dbReference type="ChEBI" id="CHEBI:59789"/>
        <dbReference type="ChEBI" id="CHEBI:82795"/>
        <dbReference type="EC" id="2.1.1.80"/>
    </reaction>
</comment>
<accession>U2FNR0</accession>
<proteinExistence type="predicted"/>
<name>U2FNR0_9GAMM</name>
<dbReference type="PIRSF" id="PIRSF000410">
    <property type="entry name" value="CheR"/>
    <property type="match status" value="1"/>
</dbReference>
<dbReference type="PRINTS" id="PR00996">
    <property type="entry name" value="CHERMTFRASE"/>
</dbReference>
<dbReference type="GO" id="GO:0008983">
    <property type="term" value="F:protein-glutamate O-methyltransferase activity"/>
    <property type="evidence" value="ECO:0007669"/>
    <property type="project" value="UniProtKB-EC"/>
</dbReference>
<dbReference type="InterPro" id="IPR026024">
    <property type="entry name" value="Chemotaxis_MeTrfase_CheR"/>
</dbReference>
<feature type="binding site" evidence="6">
    <location>
        <position position="82"/>
    </location>
    <ligand>
        <name>S-adenosyl-L-methionine</name>
        <dbReference type="ChEBI" id="CHEBI:59789"/>
    </ligand>
</feature>
<evidence type="ECO:0000256" key="4">
    <source>
        <dbReference type="ARBA" id="ARBA00022691"/>
    </source>
</evidence>
<sequence length="286" mass="32305">MLAVRNERDLLLTSEDFECVRKLIHARAGISLAPHKTEMVYSRLAKRIRVLGHTRFRDYLSMLQADASHVEWEHFVNALTTNLTSFFREAHHFPLLAAHAKARSAPLKVWTCAASTGEEPYSIAITLAEALGANQRAASILATDIDTRAIEVAQRGIYSMNDVSKMSSERLQRFFLKGTGEREGMVRVQPSLSQNITFRVLNLLDSNWNIDGPLDVIFCRNLMIYFDKPTQARLLERFAGLLREDGLLFAGHSENFSNITQSLRLRSHTVYERALGSSQRPTKVSA</sequence>
<comment type="function">
    <text evidence="5">Methylation of the membrane-bound methyl-accepting chemotaxis proteins (MCP) to form gamma-glutamyl methyl ester residues in MCP.</text>
</comment>
<dbReference type="Pfam" id="PF01739">
    <property type="entry name" value="CheR"/>
    <property type="match status" value="1"/>
</dbReference>
<dbReference type="Gene3D" id="1.10.155.10">
    <property type="entry name" value="Chemotaxis receptor methyltransferase CheR, N-terminal domain"/>
    <property type="match status" value="1"/>
</dbReference>
<feature type="binding site" evidence="6">
    <location>
        <position position="144"/>
    </location>
    <ligand>
        <name>S-adenosyl-L-methionine</name>
        <dbReference type="ChEBI" id="CHEBI:59789"/>
    </ligand>
</feature>
<dbReference type="CDD" id="cd02440">
    <property type="entry name" value="AdoMet_MTases"/>
    <property type="match status" value="1"/>
</dbReference>
<dbReference type="InterPro" id="IPR000780">
    <property type="entry name" value="CheR_MeTrfase"/>
</dbReference>
<dbReference type="STRING" id="1033802.SSPSH_003411"/>
<dbReference type="InterPro" id="IPR029063">
    <property type="entry name" value="SAM-dependent_MTases_sf"/>
</dbReference>
<feature type="binding site" evidence="6">
    <location>
        <begin position="202"/>
        <end position="203"/>
    </location>
    <ligand>
        <name>S-adenosyl-L-methionine</name>
        <dbReference type="ChEBI" id="CHEBI:59789"/>
    </ligand>
</feature>
<dbReference type="EMBL" id="AFNV02000028">
    <property type="protein sequence ID" value="ERJ17824.1"/>
    <property type="molecule type" value="Genomic_DNA"/>
</dbReference>
<comment type="caution">
    <text evidence="8">The sequence shown here is derived from an EMBL/GenBank/DDBJ whole genome shotgun (WGS) entry which is preliminary data.</text>
</comment>
<keyword evidence="3 5" id="KW-0808">Transferase</keyword>
<feature type="binding site" evidence="6">
    <location>
        <begin position="220"/>
        <end position="221"/>
    </location>
    <ligand>
        <name>S-adenosyl-L-methionine</name>
        <dbReference type="ChEBI" id="CHEBI:59789"/>
    </ligand>
</feature>
<dbReference type="SUPFAM" id="SSF53335">
    <property type="entry name" value="S-adenosyl-L-methionine-dependent methyltransferases"/>
    <property type="match status" value="1"/>
</dbReference>
<dbReference type="Gene3D" id="3.40.50.150">
    <property type="entry name" value="Vaccinia Virus protein VP39"/>
    <property type="match status" value="1"/>
</dbReference>
<organism evidence="8 9">
    <name type="scientific">Salinisphaera shabanensis E1L3A</name>
    <dbReference type="NCBI Taxonomy" id="1033802"/>
    <lineage>
        <taxon>Bacteria</taxon>
        <taxon>Pseudomonadati</taxon>
        <taxon>Pseudomonadota</taxon>
        <taxon>Gammaproteobacteria</taxon>
        <taxon>Salinisphaerales</taxon>
        <taxon>Salinisphaeraceae</taxon>
        <taxon>Salinisphaera</taxon>
    </lineage>
</organism>
<evidence type="ECO:0000313" key="9">
    <source>
        <dbReference type="Proteomes" id="UP000006242"/>
    </source>
</evidence>
<evidence type="ECO:0000259" key="7">
    <source>
        <dbReference type="PROSITE" id="PS50123"/>
    </source>
</evidence>
<feature type="binding site" evidence="6">
    <location>
        <position position="119"/>
    </location>
    <ligand>
        <name>S-adenosyl-L-methionine</name>
        <dbReference type="ChEBI" id="CHEBI:59789"/>
    </ligand>
</feature>
<dbReference type="Pfam" id="PF03705">
    <property type="entry name" value="CheR_N"/>
    <property type="match status" value="1"/>
</dbReference>
<dbReference type="PANTHER" id="PTHR24422">
    <property type="entry name" value="CHEMOTAXIS PROTEIN METHYLTRANSFERASE"/>
    <property type="match status" value="1"/>
</dbReference>
<protein>
    <recommendedName>
        <fullName evidence="5">Chemotaxis protein methyltransferase</fullName>
        <ecNumber evidence="5">2.1.1.80</ecNumber>
    </recommendedName>
</protein>
<keyword evidence="4 5" id="KW-0949">S-adenosyl-L-methionine</keyword>
<keyword evidence="2 5" id="KW-0489">Methyltransferase</keyword>
<evidence type="ECO:0000256" key="1">
    <source>
        <dbReference type="ARBA" id="ARBA00001541"/>
    </source>
</evidence>
<dbReference type="InterPro" id="IPR022642">
    <property type="entry name" value="CheR_C"/>
</dbReference>
<dbReference type="SUPFAM" id="SSF47757">
    <property type="entry name" value="Chemotaxis receptor methyltransferase CheR, N-terminal domain"/>
    <property type="match status" value="1"/>
</dbReference>
<dbReference type="RefSeq" id="WP_021031882.1">
    <property type="nucleotide sequence ID" value="NZ_AFNV02000028.1"/>
</dbReference>
<dbReference type="PROSITE" id="PS50123">
    <property type="entry name" value="CHER"/>
    <property type="match status" value="1"/>
</dbReference>
<dbReference type="InterPro" id="IPR050903">
    <property type="entry name" value="Bact_Chemotaxis_MeTrfase"/>
</dbReference>
<reference evidence="8 9" key="1">
    <citation type="journal article" date="2011" name="J. Bacteriol.">
        <title>Genome sequence of Salinisphaera shabanensis, a gammaproteobacterium from the harsh, variable environment of the brine-seawater interface of the Shaban Deep in the Red Sea.</title>
        <authorList>
            <person name="Antunes A."/>
            <person name="Alam I."/>
            <person name="Bajic V.B."/>
            <person name="Stingl U."/>
        </authorList>
    </citation>
    <scope>NUCLEOTIDE SEQUENCE [LARGE SCALE GENOMIC DNA]</scope>
    <source>
        <strain evidence="8 9">E1L3A</strain>
    </source>
</reference>
<dbReference type="InterPro" id="IPR022641">
    <property type="entry name" value="CheR_N"/>
</dbReference>
<reference evidence="8 9" key="2">
    <citation type="journal article" date="2013" name="PLoS ONE">
        <title>INDIGO - INtegrated Data Warehouse of MIcrobial GenOmes with Examples from the Red Sea Extremophiles.</title>
        <authorList>
            <person name="Alam I."/>
            <person name="Antunes A."/>
            <person name="Kamau A.A."/>
            <person name="Ba Alawi W."/>
            <person name="Kalkatawi M."/>
            <person name="Stingl U."/>
            <person name="Bajic V.B."/>
        </authorList>
    </citation>
    <scope>NUCLEOTIDE SEQUENCE [LARGE SCALE GENOMIC DNA]</scope>
    <source>
        <strain evidence="8 9">E1L3A</strain>
    </source>
</reference>
<feature type="domain" description="CheR-type methyltransferase" evidence="7">
    <location>
        <begin position="5"/>
        <end position="276"/>
    </location>
</feature>
<evidence type="ECO:0000256" key="3">
    <source>
        <dbReference type="ARBA" id="ARBA00022679"/>
    </source>
</evidence>
<feature type="binding site" evidence="6">
    <location>
        <position position="88"/>
    </location>
    <ligand>
        <name>S-adenosyl-L-methionine</name>
        <dbReference type="ChEBI" id="CHEBI:59789"/>
    </ligand>
</feature>
<dbReference type="InterPro" id="IPR036804">
    <property type="entry name" value="CheR_N_sf"/>
</dbReference>
<evidence type="ECO:0000256" key="6">
    <source>
        <dbReference type="PIRSR" id="PIRSR000410-1"/>
    </source>
</evidence>
<evidence type="ECO:0000313" key="8">
    <source>
        <dbReference type="EMBL" id="ERJ17824.1"/>
    </source>
</evidence>
<dbReference type="Proteomes" id="UP000006242">
    <property type="component" value="Unassembled WGS sequence"/>
</dbReference>
<dbReference type="SMART" id="SM00138">
    <property type="entry name" value="MeTrc"/>
    <property type="match status" value="1"/>
</dbReference>
<dbReference type="eggNOG" id="COG1352">
    <property type="taxonomic scope" value="Bacteria"/>
</dbReference>
<evidence type="ECO:0000256" key="2">
    <source>
        <dbReference type="ARBA" id="ARBA00022603"/>
    </source>
</evidence>
<keyword evidence="9" id="KW-1185">Reference proteome</keyword>
<dbReference type="AlphaFoldDB" id="U2FNR0"/>
<dbReference type="PANTHER" id="PTHR24422:SF19">
    <property type="entry name" value="CHEMOTAXIS PROTEIN METHYLTRANSFERASE"/>
    <property type="match status" value="1"/>
</dbReference>
<dbReference type="GO" id="GO:0032259">
    <property type="term" value="P:methylation"/>
    <property type="evidence" value="ECO:0007669"/>
    <property type="project" value="UniProtKB-KW"/>
</dbReference>
<evidence type="ECO:0000256" key="5">
    <source>
        <dbReference type="PIRNR" id="PIRNR000410"/>
    </source>
</evidence>
<dbReference type="EC" id="2.1.1.80" evidence="5"/>
<gene>
    <name evidence="8" type="ORF">SSPSH_003411</name>
</gene>
<feature type="binding site" evidence="6">
    <location>
        <position position="84"/>
    </location>
    <ligand>
        <name>S-adenosyl-L-methionine</name>
        <dbReference type="ChEBI" id="CHEBI:59789"/>
    </ligand>
</feature>